<feature type="region of interest" description="Disordered" evidence="1">
    <location>
        <begin position="1"/>
        <end position="37"/>
    </location>
</feature>
<evidence type="ECO:0000313" key="3">
    <source>
        <dbReference type="Proteomes" id="UP000800041"/>
    </source>
</evidence>
<proteinExistence type="predicted"/>
<feature type="compositionally biased region" description="Low complexity" evidence="1">
    <location>
        <begin position="22"/>
        <end position="36"/>
    </location>
</feature>
<dbReference type="EMBL" id="ML977254">
    <property type="protein sequence ID" value="KAF1980592.1"/>
    <property type="molecule type" value="Genomic_DNA"/>
</dbReference>
<organism evidence="2 3">
    <name type="scientific">Aulographum hederae CBS 113979</name>
    <dbReference type="NCBI Taxonomy" id="1176131"/>
    <lineage>
        <taxon>Eukaryota</taxon>
        <taxon>Fungi</taxon>
        <taxon>Dikarya</taxon>
        <taxon>Ascomycota</taxon>
        <taxon>Pezizomycotina</taxon>
        <taxon>Dothideomycetes</taxon>
        <taxon>Pleosporomycetidae</taxon>
        <taxon>Aulographales</taxon>
        <taxon>Aulographaceae</taxon>
    </lineage>
</organism>
<gene>
    <name evidence="2" type="ORF">K402DRAFT_426102</name>
</gene>
<keyword evidence="3" id="KW-1185">Reference proteome</keyword>
<evidence type="ECO:0000313" key="2">
    <source>
        <dbReference type="EMBL" id="KAF1980592.1"/>
    </source>
</evidence>
<reference evidence="2" key="1">
    <citation type="journal article" date="2020" name="Stud. Mycol.">
        <title>101 Dothideomycetes genomes: a test case for predicting lifestyles and emergence of pathogens.</title>
        <authorList>
            <person name="Haridas S."/>
            <person name="Albert R."/>
            <person name="Binder M."/>
            <person name="Bloem J."/>
            <person name="Labutti K."/>
            <person name="Salamov A."/>
            <person name="Andreopoulos B."/>
            <person name="Baker S."/>
            <person name="Barry K."/>
            <person name="Bills G."/>
            <person name="Bluhm B."/>
            <person name="Cannon C."/>
            <person name="Castanera R."/>
            <person name="Culley D."/>
            <person name="Daum C."/>
            <person name="Ezra D."/>
            <person name="Gonzalez J."/>
            <person name="Henrissat B."/>
            <person name="Kuo A."/>
            <person name="Liang C."/>
            <person name="Lipzen A."/>
            <person name="Lutzoni F."/>
            <person name="Magnuson J."/>
            <person name="Mondo S."/>
            <person name="Nolan M."/>
            <person name="Ohm R."/>
            <person name="Pangilinan J."/>
            <person name="Park H.-J."/>
            <person name="Ramirez L."/>
            <person name="Alfaro M."/>
            <person name="Sun H."/>
            <person name="Tritt A."/>
            <person name="Yoshinaga Y."/>
            <person name="Zwiers L.-H."/>
            <person name="Turgeon B."/>
            <person name="Goodwin S."/>
            <person name="Spatafora J."/>
            <person name="Crous P."/>
            <person name="Grigoriev I."/>
        </authorList>
    </citation>
    <scope>NUCLEOTIDE SEQUENCE</scope>
    <source>
        <strain evidence="2">CBS 113979</strain>
    </source>
</reference>
<evidence type="ECO:0000256" key="1">
    <source>
        <dbReference type="SAM" id="MobiDB-lite"/>
    </source>
</evidence>
<dbReference type="Proteomes" id="UP000800041">
    <property type="component" value="Unassembled WGS sequence"/>
</dbReference>
<name>A0A6G1GIA9_9PEZI</name>
<dbReference type="AlphaFoldDB" id="A0A6G1GIA9"/>
<accession>A0A6G1GIA9</accession>
<sequence length="102" mass="11439">MESISQDPIPPSSPPESDMDLLPDGSIPPISSPDLGMESLLLPPTKKRLFESTTTIHPKKKYTALDHKHQTPREAILAARYLIVLAGLQAKYHMTEVNDHRW</sequence>
<protein>
    <submittedName>
        <fullName evidence="2">Uncharacterized protein</fullName>
    </submittedName>
</protein>